<feature type="transmembrane region" description="Helical" evidence="1">
    <location>
        <begin position="63"/>
        <end position="81"/>
    </location>
</feature>
<keyword evidence="1" id="KW-0812">Transmembrane</keyword>
<gene>
    <name evidence="2" type="ORF">ACFSE6_13715</name>
</gene>
<organism evidence="2 3">
    <name type="scientific">Georgenia deserti</name>
    <dbReference type="NCBI Taxonomy" id="2093781"/>
    <lineage>
        <taxon>Bacteria</taxon>
        <taxon>Bacillati</taxon>
        <taxon>Actinomycetota</taxon>
        <taxon>Actinomycetes</taxon>
        <taxon>Micrococcales</taxon>
        <taxon>Bogoriellaceae</taxon>
        <taxon>Georgenia</taxon>
    </lineage>
</organism>
<comment type="caution">
    <text evidence="2">The sequence shown here is derived from an EMBL/GenBank/DDBJ whole genome shotgun (WGS) entry which is preliminary data.</text>
</comment>
<keyword evidence="1" id="KW-1133">Transmembrane helix</keyword>
<evidence type="ECO:0000256" key="1">
    <source>
        <dbReference type="SAM" id="Phobius"/>
    </source>
</evidence>
<feature type="transmembrane region" description="Helical" evidence="1">
    <location>
        <begin position="101"/>
        <end position="119"/>
    </location>
</feature>
<reference evidence="3" key="1">
    <citation type="journal article" date="2019" name="Int. J. Syst. Evol. Microbiol.">
        <title>The Global Catalogue of Microorganisms (GCM) 10K type strain sequencing project: providing services to taxonomists for standard genome sequencing and annotation.</title>
        <authorList>
            <consortium name="The Broad Institute Genomics Platform"/>
            <consortium name="The Broad Institute Genome Sequencing Center for Infectious Disease"/>
            <person name="Wu L."/>
            <person name="Ma J."/>
        </authorList>
    </citation>
    <scope>NUCLEOTIDE SEQUENCE [LARGE SCALE GENOMIC DNA]</scope>
    <source>
        <strain evidence="3">JCM 17130</strain>
    </source>
</reference>
<evidence type="ECO:0000313" key="2">
    <source>
        <dbReference type="EMBL" id="MFD1718899.1"/>
    </source>
</evidence>
<feature type="transmembrane region" description="Helical" evidence="1">
    <location>
        <begin position="40"/>
        <end position="58"/>
    </location>
</feature>
<proteinExistence type="predicted"/>
<name>A0ABW4L7R6_9MICO</name>
<keyword evidence="1" id="KW-0472">Membrane</keyword>
<dbReference type="EMBL" id="JBHUEE010000007">
    <property type="protein sequence ID" value="MFD1718899.1"/>
    <property type="molecule type" value="Genomic_DNA"/>
</dbReference>
<keyword evidence="3" id="KW-1185">Reference proteome</keyword>
<dbReference type="RefSeq" id="WP_388008105.1">
    <property type="nucleotide sequence ID" value="NZ_JBHUEE010000007.1"/>
</dbReference>
<accession>A0ABW4L7R6</accession>
<protein>
    <recommendedName>
        <fullName evidence="4">DoxX family membrane protein</fullName>
    </recommendedName>
</protein>
<sequence length="121" mass="12892">MHLIASVTLGGFLILASILHVAAPARIQTLVPQWWPAPRATVYLSGLVELLLGIGLFFDATRVTAGVLTAVLFAGYVGVHADDLRHVRTASRWFDSLPGVLLRVLANVAYVGWALYAGLGG</sequence>
<evidence type="ECO:0000313" key="3">
    <source>
        <dbReference type="Proteomes" id="UP001597277"/>
    </source>
</evidence>
<dbReference type="Proteomes" id="UP001597277">
    <property type="component" value="Unassembled WGS sequence"/>
</dbReference>
<evidence type="ECO:0008006" key="4">
    <source>
        <dbReference type="Google" id="ProtNLM"/>
    </source>
</evidence>